<dbReference type="InterPro" id="IPR036086">
    <property type="entry name" value="ParB/Sulfiredoxin_sf"/>
</dbReference>
<dbReference type="InterPro" id="IPR009057">
    <property type="entry name" value="Homeodomain-like_sf"/>
</dbReference>
<comment type="caution">
    <text evidence="2">The sequence shown here is derived from an EMBL/GenBank/DDBJ whole genome shotgun (WGS) entry which is preliminary data.</text>
</comment>
<dbReference type="EMBL" id="QHCT01000011">
    <property type="protein sequence ID" value="RHX84735.1"/>
    <property type="molecule type" value="Genomic_DNA"/>
</dbReference>
<dbReference type="Gene3D" id="1.10.10.60">
    <property type="entry name" value="Homeodomain-like"/>
    <property type="match status" value="1"/>
</dbReference>
<feature type="compositionally biased region" description="Basic residues" evidence="1">
    <location>
        <begin position="164"/>
        <end position="178"/>
    </location>
</feature>
<sequence>MSENGLRKVGSRPYKISQMELAPELLEVQWMMPISDEDYAKLYTSISKIGVKDPLRGYFGENRKFLVLSGANRLEISTKLNFETLDIEVYEGGSRQEKIDFALGENLERRHLTNNQKRKIAEWKLRNSPEESDRVIAKKAGVDHKTVSTIRKRLESGGEIPHLEKRKGRDGKTQSSKKKQTEHQEFPLTTKQKQALIRALKNEIISLQTQIKSKQKEIDKLQKP</sequence>
<evidence type="ECO:0000256" key="1">
    <source>
        <dbReference type="SAM" id="MobiDB-lite"/>
    </source>
</evidence>
<name>A0A396YPZ8_9LEPT</name>
<proteinExistence type="predicted"/>
<dbReference type="Proteomes" id="UP000265798">
    <property type="component" value="Unassembled WGS sequence"/>
</dbReference>
<accession>A0A396YPZ8</accession>
<dbReference type="RefSeq" id="WP_118970704.1">
    <property type="nucleotide sequence ID" value="NZ_QHCT01000011.1"/>
</dbReference>
<dbReference type="AlphaFoldDB" id="A0A396YPZ8"/>
<dbReference type="OrthoDB" id="345722at2"/>
<evidence type="ECO:0000313" key="2">
    <source>
        <dbReference type="EMBL" id="RHX84735.1"/>
    </source>
</evidence>
<gene>
    <name evidence="2" type="ORF">DLM75_22230</name>
</gene>
<dbReference type="SUPFAM" id="SSF46689">
    <property type="entry name" value="Homeodomain-like"/>
    <property type="match status" value="1"/>
</dbReference>
<evidence type="ECO:0000313" key="3">
    <source>
        <dbReference type="Proteomes" id="UP000265798"/>
    </source>
</evidence>
<reference evidence="3" key="1">
    <citation type="submission" date="2018-05" db="EMBL/GenBank/DDBJ databases">
        <title>Leptospira yasudae sp. nov. and Leptospira stimsonii sp. nov., two pathogenic species of the genus Leptospira isolated from environmental sources.</title>
        <authorList>
            <person name="Casanovas-Massana A."/>
            <person name="Hamond C."/>
            <person name="Santos L.A."/>
            <person name="Hacker K.P."/>
            <person name="Balassiano I."/>
            <person name="Medeiros M.A."/>
            <person name="Reis M.G."/>
            <person name="Ko A.I."/>
            <person name="Wunder E.A."/>
        </authorList>
    </citation>
    <scope>NUCLEOTIDE SEQUENCE [LARGE SCALE GENOMIC DNA]</scope>
    <source>
        <strain evidence="3">Yale</strain>
    </source>
</reference>
<organism evidence="2 3">
    <name type="scientific">Leptospira stimsonii</name>
    <dbReference type="NCBI Taxonomy" id="2202203"/>
    <lineage>
        <taxon>Bacteria</taxon>
        <taxon>Pseudomonadati</taxon>
        <taxon>Spirochaetota</taxon>
        <taxon>Spirochaetia</taxon>
        <taxon>Leptospirales</taxon>
        <taxon>Leptospiraceae</taxon>
        <taxon>Leptospira</taxon>
    </lineage>
</organism>
<protein>
    <submittedName>
        <fullName evidence="2">Chromosome partitioning protein ParB</fullName>
    </submittedName>
</protein>
<feature type="region of interest" description="Disordered" evidence="1">
    <location>
        <begin position="153"/>
        <end position="192"/>
    </location>
</feature>
<dbReference type="SUPFAM" id="SSF110849">
    <property type="entry name" value="ParB/Sulfiredoxin"/>
    <property type="match status" value="1"/>
</dbReference>